<proteinExistence type="predicted"/>
<gene>
    <name evidence="2" type="ORF">SAMN05444920_119219</name>
</gene>
<accession>A0A1H6EWN4</accession>
<evidence type="ECO:0000256" key="1">
    <source>
        <dbReference type="SAM" id="SignalP"/>
    </source>
</evidence>
<dbReference type="Proteomes" id="UP000236732">
    <property type="component" value="Unassembled WGS sequence"/>
</dbReference>
<feature type="signal peptide" evidence="1">
    <location>
        <begin position="1"/>
        <end position="22"/>
    </location>
</feature>
<evidence type="ECO:0000313" key="3">
    <source>
        <dbReference type="Proteomes" id="UP000236732"/>
    </source>
</evidence>
<sequence length="79" mass="7601">MHFSTRLTAAALAGAFALSVLAAPASANVVPDSSTASGGVNVSDNLKLPVCVPNPNANVLGVAVPIGSAQSATCSATAH</sequence>
<keyword evidence="3" id="KW-1185">Reference proteome</keyword>
<organism evidence="2 3">
    <name type="scientific">Nonomuraea solani</name>
    <dbReference type="NCBI Taxonomy" id="1144553"/>
    <lineage>
        <taxon>Bacteria</taxon>
        <taxon>Bacillati</taxon>
        <taxon>Actinomycetota</taxon>
        <taxon>Actinomycetes</taxon>
        <taxon>Streptosporangiales</taxon>
        <taxon>Streptosporangiaceae</taxon>
        <taxon>Nonomuraea</taxon>
    </lineage>
</organism>
<keyword evidence="1" id="KW-0732">Signal</keyword>
<evidence type="ECO:0008006" key="4">
    <source>
        <dbReference type="Google" id="ProtNLM"/>
    </source>
</evidence>
<dbReference type="EMBL" id="FNVT01000019">
    <property type="protein sequence ID" value="SEH01289.1"/>
    <property type="molecule type" value="Genomic_DNA"/>
</dbReference>
<reference evidence="2 3" key="1">
    <citation type="submission" date="2016-10" db="EMBL/GenBank/DDBJ databases">
        <authorList>
            <person name="de Groot N.N."/>
        </authorList>
    </citation>
    <scope>NUCLEOTIDE SEQUENCE [LARGE SCALE GENOMIC DNA]</scope>
    <source>
        <strain evidence="2 3">CGMCC 4.7037</strain>
    </source>
</reference>
<evidence type="ECO:0000313" key="2">
    <source>
        <dbReference type="EMBL" id="SEH01289.1"/>
    </source>
</evidence>
<protein>
    <recommendedName>
        <fullName evidence="4">Small secreted domain</fullName>
    </recommendedName>
</protein>
<name>A0A1H6EWN4_9ACTN</name>
<dbReference type="AlphaFoldDB" id="A0A1H6EWN4"/>
<feature type="chain" id="PRO_5038600625" description="Small secreted domain" evidence="1">
    <location>
        <begin position="23"/>
        <end position="79"/>
    </location>
</feature>